<comment type="caution">
    <text evidence="2">The sequence shown here is derived from an EMBL/GenBank/DDBJ whole genome shotgun (WGS) entry which is preliminary data.</text>
</comment>
<feature type="region of interest" description="Disordered" evidence="1">
    <location>
        <begin position="208"/>
        <end position="242"/>
    </location>
</feature>
<organism evidence="2 3">
    <name type="scientific">Phytophthora megakarya</name>
    <dbReference type="NCBI Taxonomy" id="4795"/>
    <lineage>
        <taxon>Eukaryota</taxon>
        <taxon>Sar</taxon>
        <taxon>Stramenopiles</taxon>
        <taxon>Oomycota</taxon>
        <taxon>Peronosporomycetes</taxon>
        <taxon>Peronosporales</taxon>
        <taxon>Peronosporaceae</taxon>
        <taxon>Phytophthora</taxon>
    </lineage>
</organism>
<sequence>MVPQPGTPEDRVEIKQEPVAGAPYLKAVEYRPVASWSSVVTFTTGHGTSDYHEGYEEPFSVPDVAPPGATTYFDASGSLTGLKLEGVEDQQRVSIRAKPEKRKPKKKKQKMRAPESEDGPTTKIRFIKPKLLGEFTGPFHELDFSKLTSVRLTIEALFAVLRESGFVLGAFEMQRVYDWNHESGTDAIHAILDPLTVLVGTTKRKTALIQGRKPGTRAAPPPPRYPSSEDSDSSVEFPKRMSMRQPARVMQLAAIPAERDHNVVDVCSPRVDGRPDGVDELALVVALQAKPRRVLGRSLRSGCQANVNHCRGLHCYGRRQGRAQFNGKDASEEKARAWFNRRKAASKRDVMTGDEVCALFEDRMIEPARQLQKSARTSWTALTDRFRVQYCGKSVSTVIRYYHASKHVDETSLKYLYRLNVAGIREKIRYANGTSEEKREHVKLFINTLGAQEQELASRVTLMEVPDTA</sequence>
<evidence type="ECO:0000313" key="2">
    <source>
        <dbReference type="EMBL" id="OWZ11634.1"/>
    </source>
</evidence>
<proteinExistence type="predicted"/>
<reference evidence="3" key="1">
    <citation type="submission" date="2017-03" db="EMBL/GenBank/DDBJ databases">
        <title>Phytopthora megakarya and P. palmivora, two closely related causual agents of cacao black pod achieved similar genome size and gene model numbers by different mechanisms.</title>
        <authorList>
            <person name="Ali S."/>
            <person name="Shao J."/>
            <person name="Larry D.J."/>
            <person name="Kronmiller B."/>
            <person name="Shen D."/>
            <person name="Strem M.D."/>
            <person name="Melnick R.L."/>
            <person name="Guiltinan M.J."/>
            <person name="Tyler B.M."/>
            <person name="Meinhardt L.W."/>
            <person name="Bailey B.A."/>
        </authorList>
    </citation>
    <scope>NUCLEOTIDE SEQUENCE [LARGE SCALE GENOMIC DNA]</scope>
    <source>
        <strain evidence="3">zdho120</strain>
    </source>
</reference>
<feature type="region of interest" description="Disordered" evidence="1">
    <location>
        <begin position="90"/>
        <end position="121"/>
    </location>
</feature>
<accession>A0A225W2M1</accession>
<evidence type="ECO:0000256" key="1">
    <source>
        <dbReference type="SAM" id="MobiDB-lite"/>
    </source>
</evidence>
<feature type="compositionally biased region" description="Basic residues" evidence="1">
    <location>
        <begin position="99"/>
        <end position="111"/>
    </location>
</feature>
<dbReference type="AlphaFoldDB" id="A0A225W2M1"/>
<name>A0A225W2M1_9STRA</name>
<feature type="non-terminal residue" evidence="2">
    <location>
        <position position="469"/>
    </location>
</feature>
<protein>
    <recommendedName>
        <fullName evidence="4">Eukaryotic/viral aspartic protease</fullName>
    </recommendedName>
</protein>
<gene>
    <name evidence="2" type="ORF">PHMEG_00015320</name>
</gene>
<dbReference type="EMBL" id="NBNE01002072">
    <property type="protein sequence ID" value="OWZ11634.1"/>
    <property type="molecule type" value="Genomic_DNA"/>
</dbReference>
<evidence type="ECO:0000313" key="3">
    <source>
        <dbReference type="Proteomes" id="UP000198211"/>
    </source>
</evidence>
<keyword evidence="3" id="KW-1185">Reference proteome</keyword>
<evidence type="ECO:0008006" key="4">
    <source>
        <dbReference type="Google" id="ProtNLM"/>
    </source>
</evidence>
<dbReference type="Proteomes" id="UP000198211">
    <property type="component" value="Unassembled WGS sequence"/>
</dbReference>